<evidence type="ECO:0000313" key="3">
    <source>
        <dbReference type="EMBL" id="KAF2071220.1"/>
    </source>
</evidence>
<feature type="transmembrane region" description="Helical" evidence="2">
    <location>
        <begin position="441"/>
        <end position="461"/>
    </location>
</feature>
<feature type="compositionally biased region" description="Polar residues" evidence="1">
    <location>
        <begin position="27"/>
        <end position="46"/>
    </location>
</feature>
<proteinExistence type="predicted"/>
<gene>
    <name evidence="3" type="ORF">CYY_007454</name>
</gene>
<feature type="transmembrane region" description="Helical" evidence="2">
    <location>
        <begin position="379"/>
        <end position="398"/>
    </location>
</feature>
<feature type="transmembrane region" description="Helical" evidence="2">
    <location>
        <begin position="473"/>
        <end position="490"/>
    </location>
</feature>
<feature type="transmembrane region" description="Helical" evidence="2">
    <location>
        <begin position="342"/>
        <end position="367"/>
    </location>
</feature>
<keyword evidence="2" id="KW-1133">Transmembrane helix</keyword>
<reference evidence="3" key="1">
    <citation type="submission" date="2020-01" db="EMBL/GenBank/DDBJ databases">
        <title>Development of genomics and gene disruption for Polysphondylium violaceum indicates a role for the polyketide synthase stlB in stalk morphogenesis.</title>
        <authorList>
            <person name="Narita B."/>
            <person name="Kawabe Y."/>
            <person name="Kin K."/>
            <person name="Saito T."/>
            <person name="Gibbs R."/>
            <person name="Kuspa A."/>
            <person name="Muzny D."/>
            <person name="Queller D."/>
            <person name="Richards S."/>
            <person name="Strassman J."/>
            <person name="Sucgang R."/>
            <person name="Worley K."/>
            <person name="Schaap P."/>
        </authorList>
    </citation>
    <scope>NUCLEOTIDE SEQUENCE</scope>
    <source>
        <strain evidence="3">QSvi11</strain>
    </source>
</reference>
<dbReference type="AlphaFoldDB" id="A0A8J4UXQ2"/>
<evidence type="ECO:0000313" key="4">
    <source>
        <dbReference type="Proteomes" id="UP000695562"/>
    </source>
</evidence>
<feature type="transmembrane region" description="Helical" evidence="2">
    <location>
        <begin position="502"/>
        <end position="521"/>
    </location>
</feature>
<name>A0A8J4UXQ2_9MYCE</name>
<accession>A0A8J4UXQ2</accession>
<feature type="transmembrane region" description="Helical" evidence="2">
    <location>
        <begin position="410"/>
        <end position="429"/>
    </location>
</feature>
<dbReference type="OrthoDB" id="18184at2759"/>
<feature type="region of interest" description="Disordered" evidence="1">
    <location>
        <begin position="17"/>
        <end position="161"/>
    </location>
</feature>
<evidence type="ECO:0000256" key="2">
    <source>
        <dbReference type="SAM" id="Phobius"/>
    </source>
</evidence>
<evidence type="ECO:0008006" key="5">
    <source>
        <dbReference type="Google" id="ProtNLM"/>
    </source>
</evidence>
<protein>
    <recommendedName>
        <fullName evidence="5">Transmembrane protein</fullName>
    </recommendedName>
</protein>
<feature type="compositionally biased region" description="Low complexity" evidence="1">
    <location>
        <begin position="134"/>
        <end position="161"/>
    </location>
</feature>
<feature type="compositionally biased region" description="Polar residues" evidence="1">
    <location>
        <begin position="63"/>
        <end position="82"/>
    </location>
</feature>
<keyword evidence="2" id="KW-0812">Transmembrane</keyword>
<feature type="transmembrane region" description="Helical" evidence="2">
    <location>
        <begin position="659"/>
        <end position="681"/>
    </location>
</feature>
<comment type="caution">
    <text evidence="3">The sequence shown here is derived from an EMBL/GenBank/DDBJ whole genome shotgun (WGS) entry which is preliminary data.</text>
</comment>
<keyword evidence="2" id="KW-0472">Membrane</keyword>
<dbReference type="Proteomes" id="UP000695562">
    <property type="component" value="Unassembled WGS sequence"/>
</dbReference>
<dbReference type="EMBL" id="AJWJ01000399">
    <property type="protein sequence ID" value="KAF2071220.1"/>
    <property type="molecule type" value="Genomic_DNA"/>
</dbReference>
<sequence length="714" mass="79783">MATSLFSLLDLLASRFRSDSDNDNTDENPSSISIQVSDTEPQSQPRSRSHTETTRPAGFAPNRSPNRSPNISRQNRSHTTVLDPNAPPGALSPTSGPGLLSVNHPISRQHRRSTQFNPNRRSIGSVPRPVGAVPTDPTKLPTTTTTTTATTATPIDENNNNNNNLVVPQLHTPSLELNNNNEQNQPITLVVPNSDGTSITTTSTAPAQNKTANELQVSSFAVGSIIATTPGFQDPNQIYSSQEGIEMQEYIDQEDDGEYTDDDIPIGEEFPIEEEYDQDPPEEEAKKELKEPFNHLAFFKVFGKYFSKLLVLTLMVSFIAVSYGVFEIYAGCRFVDINHEDWPTWGIAVHAVSRVILNFALCMYPYVLLLSFFGFRDTLVCLLIGIVASSGASVWAVVNTVKNYLDPTLALLPSYFFFVVALLGSSHYMGRKINSPTFRHLFMAQFVLAAVALVLYDFLLVPWYTRSGSVSKSVVRILIHPGICATALFVSRACSSRINPKVPGTQVFPVLIFMWFSTYYGRFFNSSMSLLFMTGTMAIVSLLELFWRTTLRPRDKKIMNAICGYCFKRKLTHSTNFDKIYRDFLRHEQLYENTSILTSCLVYIAYYNVFDKEGLSYSTLFASMAIQFSLEWVTDLVSMYIESRVYNMDVLHYEQPPKGFYFLVCYTFFLGMAYSTSRVILISEGKWLADINSGGSTSASVVEALVSLVAPSFS</sequence>
<feature type="transmembrane region" description="Helical" evidence="2">
    <location>
        <begin position="527"/>
        <end position="547"/>
    </location>
</feature>
<organism evidence="3 4">
    <name type="scientific">Polysphondylium violaceum</name>
    <dbReference type="NCBI Taxonomy" id="133409"/>
    <lineage>
        <taxon>Eukaryota</taxon>
        <taxon>Amoebozoa</taxon>
        <taxon>Evosea</taxon>
        <taxon>Eumycetozoa</taxon>
        <taxon>Dictyostelia</taxon>
        <taxon>Dictyosteliales</taxon>
        <taxon>Dictyosteliaceae</taxon>
        <taxon>Polysphondylium</taxon>
    </lineage>
</organism>
<keyword evidence="4" id="KW-1185">Reference proteome</keyword>
<evidence type="ECO:0000256" key="1">
    <source>
        <dbReference type="SAM" id="MobiDB-lite"/>
    </source>
</evidence>
<feature type="transmembrane region" description="Helical" evidence="2">
    <location>
        <begin position="309"/>
        <end position="330"/>
    </location>
</feature>